<dbReference type="CDD" id="cd01041">
    <property type="entry name" value="Rubrerythrin"/>
    <property type="match status" value="1"/>
</dbReference>
<keyword evidence="9" id="KW-1185">Reference proteome</keyword>
<accession>E6MJN8</accession>
<dbReference type="InterPro" id="IPR012347">
    <property type="entry name" value="Ferritin-like"/>
</dbReference>
<evidence type="ECO:0000313" key="8">
    <source>
        <dbReference type="EMBL" id="EFV00774.1"/>
    </source>
</evidence>
<dbReference type="SUPFAM" id="SSF47240">
    <property type="entry name" value="Ferritin-like"/>
    <property type="match status" value="1"/>
</dbReference>
<evidence type="ECO:0000256" key="5">
    <source>
        <dbReference type="ARBA" id="ARBA00023004"/>
    </source>
</evidence>
<dbReference type="InterPro" id="IPR003251">
    <property type="entry name" value="Rr_diiron-bd_dom"/>
</dbReference>
<dbReference type="Pfam" id="PF21349">
    <property type="entry name" value="RUBY_RBDX"/>
    <property type="match status" value="1"/>
</dbReference>
<evidence type="ECO:0000256" key="1">
    <source>
        <dbReference type="ARBA" id="ARBA00001965"/>
    </source>
</evidence>
<dbReference type="Gene3D" id="2.20.28.10">
    <property type="match status" value="1"/>
</dbReference>
<dbReference type="GO" id="GO:0005506">
    <property type="term" value="F:iron ion binding"/>
    <property type="evidence" value="ECO:0007669"/>
    <property type="project" value="InterPro"/>
</dbReference>
<reference evidence="8 9" key="1">
    <citation type="submission" date="2010-12" db="EMBL/GenBank/DDBJ databases">
        <authorList>
            <person name="Muzny D."/>
            <person name="Qin X."/>
            <person name="Deng J."/>
            <person name="Jiang H."/>
            <person name="Liu Y."/>
            <person name="Qu J."/>
            <person name="Song X.-Z."/>
            <person name="Zhang L."/>
            <person name="Thornton R."/>
            <person name="Coyle M."/>
            <person name="Francisco L."/>
            <person name="Jackson L."/>
            <person name="Javaid M."/>
            <person name="Korchina V."/>
            <person name="Kovar C."/>
            <person name="Mata R."/>
            <person name="Mathew T."/>
            <person name="Ngo R."/>
            <person name="Nguyen L."/>
            <person name="Nguyen N."/>
            <person name="Okwuonu G."/>
            <person name="Ongeri F."/>
            <person name="Pham C."/>
            <person name="Simmons D."/>
            <person name="Wilczek-Boney K."/>
            <person name="Hale W."/>
            <person name="Jakkamsetti A."/>
            <person name="Pham P."/>
            <person name="Ruth R."/>
            <person name="San Lucas F."/>
            <person name="Warren J."/>
            <person name="Zhang J."/>
            <person name="Zhao Z."/>
            <person name="Zhou C."/>
            <person name="Zhu D."/>
            <person name="Lee S."/>
            <person name="Bess C."/>
            <person name="Blankenburg K."/>
            <person name="Forbes L."/>
            <person name="Fu Q."/>
            <person name="Gubbala S."/>
            <person name="Hirani K."/>
            <person name="Jayaseelan J.C."/>
            <person name="Lara F."/>
            <person name="Munidasa M."/>
            <person name="Palculict T."/>
            <person name="Patil S."/>
            <person name="Pu L.-L."/>
            <person name="Saada N."/>
            <person name="Tang L."/>
            <person name="Weissenberger G."/>
            <person name="Zhu Y."/>
            <person name="Hemphill L."/>
            <person name="Shang Y."/>
            <person name="Youmans B."/>
            <person name="Ayvaz T."/>
            <person name="Ross M."/>
            <person name="Santibanez J."/>
            <person name="Aqrawi P."/>
            <person name="Gross S."/>
            <person name="Joshi V."/>
            <person name="Fowler G."/>
            <person name="Nazareth L."/>
            <person name="Reid J."/>
            <person name="Worley K."/>
            <person name="Petrosino J."/>
            <person name="Highlander S."/>
            <person name="Gibbs R."/>
        </authorList>
    </citation>
    <scope>NUCLEOTIDE SEQUENCE [LARGE SCALE GENOMIC DNA]</scope>
    <source>
        <strain evidence="8 9">ATCC 23263</strain>
    </source>
</reference>
<dbReference type="EMBL" id="AEQN01000028">
    <property type="protein sequence ID" value="EFV00774.1"/>
    <property type="molecule type" value="Genomic_DNA"/>
</dbReference>
<evidence type="ECO:0000259" key="6">
    <source>
        <dbReference type="PROSITE" id="PS50903"/>
    </source>
</evidence>
<evidence type="ECO:0000256" key="2">
    <source>
        <dbReference type="ARBA" id="ARBA00022448"/>
    </source>
</evidence>
<dbReference type="RefSeq" id="WP_006599645.1">
    <property type="nucleotide sequence ID" value="NZ_GL622359.1"/>
</dbReference>
<dbReference type="InterPro" id="IPR009040">
    <property type="entry name" value="Ferritin-like_diiron"/>
</dbReference>
<proteinExistence type="predicted"/>
<name>E6MJN8_9FIRM</name>
<evidence type="ECO:0000256" key="3">
    <source>
        <dbReference type="ARBA" id="ARBA00022723"/>
    </source>
</evidence>
<dbReference type="eggNOG" id="COG1592">
    <property type="taxonomic scope" value="Bacteria"/>
</dbReference>
<protein>
    <submittedName>
        <fullName evidence="8">Rubredoxin</fullName>
    </submittedName>
</protein>
<dbReference type="InterPro" id="IPR024934">
    <property type="entry name" value="Rubredoxin-like_dom"/>
</dbReference>
<dbReference type="AlphaFoldDB" id="E6MJN8"/>
<dbReference type="InterPro" id="IPR048574">
    <property type="entry name" value="RUBY_RBDX"/>
</dbReference>
<dbReference type="Pfam" id="PF02915">
    <property type="entry name" value="Rubrerythrin"/>
    <property type="match status" value="1"/>
</dbReference>
<keyword evidence="2" id="KW-0813">Transport</keyword>
<dbReference type="SUPFAM" id="SSF57802">
    <property type="entry name" value="Rubredoxin-like"/>
    <property type="match status" value="1"/>
</dbReference>
<dbReference type="NCBIfam" id="NF045767">
    <property type="entry name" value="RuberyRbr"/>
    <property type="match status" value="1"/>
</dbReference>
<comment type="caution">
    <text evidence="8">The sequence shown here is derived from an EMBL/GenBank/DDBJ whole genome shotgun (WGS) entry which is preliminary data.</text>
</comment>
<organism evidence="8 9">
    <name type="scientific">Pseudoramibacter alactolyticus ATCC 23263</name>
    <dbReference type="NCBI Taxonomy" id="887929"/>
    <lineage>
        <taxon>Bacteria</taxon>
        <taxon>Bacillati</taxon>
        <taxon>Bacillota</taxon>
        <taxon>Clostridia</taxon>
        <taxon>Eubacteriales</taxon>
        <taxon>Eubacteriaceae</taxon>
        <taxon>Pseudoramibacter</taxon>
    </lineage>
</organism>
<feature type="domain" description="Rubredoxin-like" evidence="6">
    <location>
        <begin position="162"/>
        <end position="196"/>
    </location>
</feature>
<dbReference type="PROSITE" id="PS50903">
    <property type="entry name" value="RUBREDOXIN_LIKE"/>
    <property type="match status" value="1"/>
</dbReference>
<comment type="cofactor">
    <cofactor evidence="1">
        <name>Fe(3+)</name>
        <dbReference type="ChEBI" id="CHEBI:29034"/>
    </cofactor>
</comment>
<dbReference type="InterPro" id="IPR052364">
    <property type="entry name" value="Rubrerythrin"/>
</dbReference>
<gene>
    <name evidence="8" type="ORF">HMP0721_2223</name>
</gene>
<dbReference type="CDD" id="cd00729">
    <property type="entry name" value="rubredoxin_SM"/>
    <property type="match status" value="1"/>
</dbReference>
<dbReference type="GO" id="GO:0016491">
    <property type="term" value="F:oxidoreductase activity"/>
    <property type="evidence" value="ECO:0007669"/>
    <property type="project" value="InterPro"/>
</dbReference>
<dbReference type="OrthoDB" id="9799749at2"/>
<keyword evidence="4" id="KW-0249">Electron transport</keyword>
<dbReference type="Proteomes" id="UP000004754">
    <property type="component" value="Unassembled WGS sequence"/>
</dbReference>
<keyword evidence="3" id="KW-0479">Metal-binding</keyword>
<dbReference type="PROSITE" id="PS50905">
    <property type="entry name" value="FERRITIN_LIKE"/>
    <property type="match status" value="1"/>
</dbReference>
<dbReference type="Gene3D" id="1.20.1260.10">
    <property type="match status" value="1"/>
</dbReference>
<dbReference type="HOGENOM" id="CLU_095256_0_1_9"/>
<dbReference type="STRING" id="887929.HMP0721_2223"/>
<dbReference type="PANTHER" id="PTHR43865">
    <property type="entry name" value="RUBRERYTHRIN-RELATED"/>
    <property type="match status" value="1"/>
</dbReference>
<evidence type="ECO:0000256" key="4">
    <source>
        <dbReference type="ARBA" id="ARBA00022982"/>
    </source>
</evidence>
<sequence length="200" mass="22572">MGRLKGTQTLKNLMQAYVGESQARNRYTFWASKAKKEGFVQIQNIFLETAANEKEHGEVFYKYIAESELTGGEALTVPVDAEFPVAMSASTYDNLMNAAAGEREEWSELYPTFAAVAKKEGFDDIAESFIRISVAELAHETRYKKLADNLKTGRVFKREGDDIKWKCGNCGYIFEGPEAPETCPACKHPRSYFELFVEAY</sequence>
<dbReference type="PANTHER" id="PTHR43865:SF1">
    <property type="entry name" value="RUBRERYTHRIN-RELATED"/>
    <property type="match status" value="1"/>
</dbReference>
<evidence type="ECO:0000313" key="9">
    <source>
        <dbReference type="Proteomes" id="UP000004754"/>
    </source>
</evidence>
<feature type="domain" description="Ferritin-like diiron" evidence="7">
    <location>
        <begin position="3"/>
        <end position="154"/>
    </location>
</feature>
<evidence type="ECO:0000259" key="7">
    <source>
        <dbReference type="PROSITE" id="PS50905"/>
    </source>
</evidence>
<dbReference type="InterPro" id="IPR009078">
    <property type="entry name" value="Ferritin-like_SF"/>
</dbReference>
<keyword evidence="5" id="KW-0408">Iron</keyword>